<protein>
    <submittedName>
        <fullName evidence="2">Uncharacterized protein</fullName>
    </submittedName>
</protein>
<feature type="compositionally biased region" description="Pro residues" evidence="1">
    <location>
        <begin position="58"/>
        <end position="72"/>
    </location>
</feature>
<dbReference type="AlphaFoldDB" id="A0A2N5S2P9"/>
<dbReference type="Proteomes" id="UP000235392">
    <property type="component" value="Unassembled WGS sequence"/>
</dbReference>
<feature type="region of interest" description="Disordered" evidence="1">
    <location>
        <begin position="55"/>
        <end position="119"/>
    </location>
</feature>
<evidence type="ECO:0000313" key="2">
    <source>
        <dbReference type="EMBL" id="PLW07493.1"/>
    </source>
</evidence>
<dbReference type="EMBL" id="PGCI01001126">
    <property type="protein sequence ID" value="PLW07493.1"/>
    <property type="molecule type" value="Genomic_DNA"/>
</dbReference>
<accession>A0A2N5S2P9</accession>
<organism evidence="2 3">
    <name type="scientific">Puccinia coronata f. sp. avenae</name>
    <dbReference type="NCBI Taxonomy" id="200324"/>
    <lineage>
        <taxon>Eukaryota</taxon>
        <taxon>Fungi</taxon>
        <taxon>Dikarya</taxon>
        <taxon>Basidiomycota</taxon>
        <taxon>Pucciniomycotina</taxon>
        <taxon>Pucciniomycetes</taxon>
        <taxon>Pucciniales</taxon>
        <taxon>Pucciniaceae</taxon>
        <taxon>Puccinia</taxon>
    </lineage>
</organism>
<feature type="compositionally biased region" description="Polar residues" evidence="1">
    <location>
        <begin position="97"/>
        <end position="115"/>
    </location>
</feature>
<proteinExistence type="predicted"/>
<name>A0A2N5S2P9_9BASI</name>
<evidence type="ECO:0000313" key="3">
    <source>
        <dbReference type="Proteomes" id="UP000235392"/>
    </source>
</evidence>
<reference evidence="2 3" key="1">
    <citation type="submission" date="2017-11" db="EMBL/GenBank/DDBJ databases">
        <title>De novo assembly and phasing of dikaryotic genomes from two isolates of Puccinia coronata f. sp. avenae, the causal agent of oat crown rust.</title>
        <authorList>
            <person name="Miller M.E."/>
            <person name="Zhang Y."/>
            <person name="Omidvar V."/>
            <person name="Sperschneider J."/>
            <person name="Schwessinger B."/>
            <person name="Raley C."/>
            <person name="Palmer J.M."/>
            <person name="Garnica D."/>
            <person name="Upadhyaya N."/>
            <person name="Rathjen J."/>
            <person name="Taylor J.M."/>
            <person name="Park R.F."/>
            <person name="Dodds P.N."/>
            <person name="Hirsch C.D."/>
            <person name="Kianian S.F."/>
            <person name="Figueroa M."/>
        </authorList>
    </citation>
    <scope>NUCLEOTIDE SEQUENCE [LARGE SCALE GENOMIC DNA]</scope>
    <source>
        <strain evidence="2">12SD80</strain>
    </source>
</reference>
<evidence type="ECO:0000256" key="1">
    <source>
        <dbReference type="SAM" id="MobiDB-lite"/>
    </source>
</evidence>
<gene>
    <name evidence="2" type="ORF">PCASD_26520</name>
</gene>
<comment type="caution">
    <text evidence="2">The sequence shown here is derived from an EMBL/GenBank/DDBJ whole genome shotgun (WGS) entry which is preliminary data.</text>
</comment>
<sequence length="184" mass="19392">MNTRQSIPGIHVPITNPEAILRAGRAEQRRVELIAAHQAAELAAQRAARVPIPVTPALSPPRIPSPTRPQPPMQESTAPLGANLGIPLTTPAGSALVSRTPSADPPNRTNPSTDSAEAAATRKAIRVMIATQKASIIQSQTDRKASTELSQPLPISLALQDSLRAPICLHHEMTASSSNPKSTI</sequence>